<evidence type="ECO:0000313" key="5">
    <source>
        <dbReference type="Proteomes" id="UP000264002"/>
    </source>
</evidence>
<proteinExistence type="predicted"/>
<dbReference type="Gene3D" id="3.30.360.10">
    <property type="entry name" value="Dihydrodipicolinate Reductase, domain 2"/>
    <property type="match status" value="1"/>
</dbReference>
<evidence type="ECO:0000259" key="2">
    <source>
        <dbReference type="Pfam" id="PF01408"/>
    </source>
</evidence>
<reference evidence="4 5" key="2">
    <citation type="submission" date="2018-09" db="EMBL/GenBank/DDBJ databases">
        <title>Genome of Sphaerochaeta halotolerans strain 4-11.</title>
        <authorList>
            <person name="Nazina T.N."/>
            <person name="Sokolova D.S."/>
        </authorList>
    </citation>
    <scope>NUCLEOTIDE SEQUENCE [LARGE SCALE GENOMIC DNA]</scope>
    <source>
        <strain evidence="4 5">4-11</strain>
    </source>
</reference>
<dbReference type="Proteomes" id="UP000264002">
    <property type="component" value="Unassembled WGS sequence"/>
</dbReference>
<evidence type="ECO:0000256" key="1">
    <source>
        <dbReference type="ARBA" id="ARBA00023002"/>
    </source>
</evidence>
<dbReference type="GO" id="GO:0000166">
    <property type="term" value="F:nucleotide binding"/>
    <property type="evidence" value="ECO:0007669"/>
    <property type="project" value="InterPro"/>
</dbReference>
<dbReference type="InterPro" id="IPR050463">
    <property type="entry name" value="Gfo/Idh/MocA_oxidrdct_glycsds"/>
</dbReference>
<organism evidence="4 5">
    <name type="scientific">Sphaerochaeta halotolerans</name>
    <dbReference type="NCBI Taxonomy" id="2293840"/>
    <lineage>
        <taxon>Bacteria</taxon>
        <taxon>Pseudomonadati</taxon>
        <taxon>Spirochaetota</taxon>
        <taxon>Spirochaetia</taxon>
        <taxon>Spirochaetales</taxon>
        <taxon>Sphaerochaetaceae</taxon>
        <taxon>Sphaerochaeta</taxon>
    </lineage>
</organism>
<feature type="domain" description="Gfo/Idh/MocA-like oxidoreductase N-terminal" evidence="2">
    <location>
        <begin position="4"/>
        <end position="117"/>
    </location>
</feature>
<dbReference type="PANTHER" id="PTHR43818:SF11">
    <property type="entry name" value="BCDNA.GH03377"/>
    <property type="match status" value="1"/>
</dbReference>
<dbReference type="Gene3D" id="3.40.50.720">
    <property type="entry name" value="NAD(P)-binding Rossmann-like Domain"/>
    <property type="match status" value="1"/>
</dbReference>
<dbReference type="AlphaFoldDB" id="A0A372MKS1"/>
<dbReference type="EMBL" id="QUWK01000001">
    <property type="protein sequence ID" value="RFU96033.1"/>
    <property type="molecule type" value="Genomic_DNA"/>
</dbReference>
<keyword evidence="1" id="KW-0560">Oxidoreductase</keyword>
<name>A0A372MKS1_9SPIR</name>
<dbReference type="RefSeq" id="WP_117328851.1">
    <property type="nucleotide sequence ID" value="NZ_QUWK01000001.1"/>
</dbReference>
<comment type="caution">
    <text evidence="4">The sequence shown here is derived from an EMBL/GenBank/DDBJ whole genome shotgun (WGS) entry which is preliminary data.</text>
</comment>
<keyword evidence="5" id="KW-1185">Reference proteome</keyword>
<dbReference type="SUPFAM" id="SSF51735">
    <property type="entry name" value="NAD(P)-binding Rossmann-fold domains"/>
    <property type="match status" value="1"/>
</dbReference>
<dbReference type="GO" id="GO:0016491">
    <property type="term" value="F:oxidoreductase activity"/>
    <property type="evidence" value="ECO:0007669"/>
    <property type="project" value="UniProtKB-KW"/>
</dbReference>
<sequence>MQQIRWGIIGCGNVTEVKSGPGFQKAEGASLVAVMRRNAEKAADYAKRHGVPTWYDDALKLIEDPQVDAIYIATHPDTHHYYTLLAASKGKPVYCEKPLGVSYAQSKEMVEYCKLHSIPFFSAYYRRALPKYLMIKEMIDSGKLGEIRAVHVEMLQTIKPEDKVGNGRWRVQPEMSGGSLLLDVGSHSLDLVDFYFGPIVEATGEGRNQSKTYEADDIVHGSFRTERGVCGTGIWCFNTCKDEDTTTIFGSKGILSYSVLDVGKPITLETATETQVFEVPEPPEHIAQPLIQTITDELLGKGHCPSTGESGMRTDWVMERLQGK</sequence>
<dbReference type="InterPro" id="IPR000683">
    <property type="entry name" value="Gfo/Idh/MocA-like_OxRdtase_N"/>
</dbReference>
<dbReference type="Pfam" id="PF22725">
    <property type="entry name" value="GFO_IDH_MocA_C3"/>
    <property type="match status" value="1"/>
</dbReference>
<dbReference type="InterPro" id="IPR055170">
    <property type="entry name" value="GFO_IDH_MocA-like_dom"/>
</dbReference>
<dbReference type="InterPro" id="IPR036291">
    <property type="entry name" value="NAD(P)-bd_dom_sf"/>
</dbReference>
<evidence type="ECO:0000313" key="4">
    <source>
        <dbReference type="EMBL" id="RFU96033.1"/>
    </source>
</evidence>
<accession>A0A372MKS1</accession>
<reference evidence="5" key="1">
    <citation type="submission" date="2018-08" db="EMBL/GenBank/DDBJ databases">
        <authorList>
            <person name="Grouzdev D.S."/>
            <person name="Krutkina M.S."/>
        </authorList>
    </citation>
    <scope>NUCLEOTIDE SEQUENCE [LARGE SCALE GENOMIC DNA]</scope>
    <source>
        <strain evidence="5">4-11</strain>
    </source>
</reference>
<dbReference type="PANTHER" id="PTHR43818">
    <property type="entry name" value="BCDNA.GH03377"/>
    <property type="match status" value="1"/>
</dbReference>
<gene>
    <name evidence="4" type="ORF">DYP60_00130</name>
</gene>
<protein>
    <submittedName>
        <fullName evidence="4">Gfo/Idh/MocA family oxidoreductase</fullName>
    </submittedName>
</protein>
<dbReference type="SUPFAM" id="SSF55347">
    <property type="entry name" value="Glyceraldehyde-3-phosphate dehydrogenase-like, C-terminal domain"/>
    <property type="match status" value="1"/>
</dbReference>
<dbReference type="Pfam" id="PF01408">
    <property type="entry name" value="GFO_IDH_MocA"/>
    <property type="match status" value="1"/>
</dbReference>
<evidence type="ECO:0000259" key="3">
    <source>
        <dbReference type="Pfam" id="PF22725"/>
    </source>
</evidence>
<feature type="domain" description="GFO/IDH/MocA-like oxidoreductase" evidence="3">
    <location>
        <begin position="132"/>
        <end position="255"/>
    </location>
</feature>